<evidence type="ECO:0000259" key="3">
    <source>
        <dbReference type="PROSITE" id="PS51186"/>
    </source>
</evidence>
<dbReference type="PROSITE" id="PS51186">
    <property type="entry name" value="GNAT"/>
    <property type="match status" value="1"/>
</dbReference>
<evidence type="ECO:0000313" key="4">
    <source>
        <dbReference type="EMBL" id="BDT59419.1"/>
    </source>
</evidence>
<dbReference type="InterPro" id="IPR000182">
    <property type="entry name" value="GNAT_dom"/>
</dbReference>
<dbReference type="Proteomes" id="UP001163336">
    <property type="component" value="Chromosome"/>
</dbReference>
<dbReference type="EMBL" id="AP026966">
    <property type="protein sequence ID" value="BDT59419.1"/>
    <property type="molecule type" value="Genomic_DNA"/>
</dbReference>
<dbReference type="Pfam" id="PF00583">
    <property type="entry name" value="Acetyltransf_1"/>
    <property type="match status" value="1"/>
</dbReference>
<reference evidence="4" key="1">
    <citation type="submission" date="2022-11" db="EMBL/GenBank/DDBJ databases">
        <title>Isolation and characterization of PLA-degrading bacterium Massilia sp. from Antarctic soil.</title>
        <authorList>
            <person name="Sato K."/>
            <person name="Gomez-Fuentes C."/>
            <person name="Ahmad S.A."/>
            <person name="Zulkharnain A."/>
        </authorList>
    </citation>
    <scope>NUCLEOTIDE SEQUENCE</scope>
    <source>
        <strain evidence="4">N-3</strain>
    </source>
</reference>
<dbReference type="SUPFAM" id="SSF55729">
    <property type="entry name" value="Acyl-CoA N-acyltransferases (Nat)"/>
    <property type="match status" value="1"/>
</dbReference>
<keyword evidence="5" id="KW-1185">Reference proteome</keyword>
<dbReference type="PANTHER" id="PTHR43877:SF2">
    <property type="entry name" value="AMINOALKYLPHOSPHONATE N-ACETYLTRANSFERASE-RELATED"/>
    <property type="match status" value="1"/>
</dbReference>
<dbReference type="Gene3D" id="3.40.630.30">
    <property type="match status" value="1"/>
</dbReference>
<evidence type="ECO:0000256" key="2">
    <source>
        <dbReference type="ARBA" id="ARBA00023315"/>
    </source>
</evidence>
<proteinExistence type="predicted"/>
<name>A0ABM8C820_9BURK</name>
<keyword evidence="1" id="KW-0808">Transferase</keyword>
<gene>
    <name evidence="4" type="ORF">MasN3_29130</name>
</gene>
<evidence type="ECO:0000256" key="1">
    <source>
        <dbReference type="ARBA" id="ARBA00022679"/>
    </source>
</evidence>
<accession>A0ABM8C820</accession>
<organism evidence="4 5">
    <name type="scientific">Massilia varians</name>
    <dbReference type="NCBI Taxonomy" id="457921"/>
    <lineage>
        <taxon>Bacteria</taxon>
        <taxon>Pseudomonadati</taxon>
        <taxon>Pseudomonadota</taxon>
        <taxon>Betaproteobacteria</taxon>
        <taxon>Burkholderiales</taxon>
        <taxon>Oxalobacteraceae</taxon>
        <taxon>Telluria group</taxon>
        <taxon>Massilia</taxon>
    </lineage>
</organism>
<keyword evidence="2" id="KW-0012">Acyltransferase</keyword>
<dbReference type="InterPro" id="IPR050832">
    <property type="entry name" value="Bact_Acetyltransf"/>
</dbReference>
<dbReference type="InterPro" id="IPR016181">
    <property type="entry name" value="Acyl_CoA_acyltransferase"/>
</dbReference>
<sequence>MPSIPAMSLPALHLRPALPSDDDFFLALYRSTRDDLLGLLADPRYIDGIVAMQQRMQVAGYRSSYPDAVVEVLELDGVPVGRLVTAGVPGAVRVVDIAVMPQARGRGVAGEALRRLQRQAAQDGQALTLAVRTDNPGARRLYAALGFTVDAEESGRLQMRWRPC</sequence>
<evidence type="ECO:0000313" key="5">
    <source>
        <dbReference type="Proteomes" id="UP001163336"/>
    </source>
</evidence>
<dbReference type="PANTHER" id="PTHR43877">
    <property type="entry name" value="AMINOALKYLPHOSPHONATE N-ACETYLTRANSFERASE-RELATED-RELATED"/>
    <property type="match status" value="1"/>
</dbReference>
<feature type="domain" description="N-acetyltransferase" evidence="3">
    <location>
        <begin position="12"/>
        <end position="164"/>
    </location>
</feature>
<protein>
    <recommendedName>
        <fullName evidence="3">N-acetyltransferase domain-containing protein</fullName>
    </recommendedName>
</protein>
<dbReference type="RefSeq" id="WP_281908106.1">
    <property type="nucleotide sequence ID" value="NZ_AP026966.1"/>
</dbReference>
<dbReference type="CDD" id="cd04301">
    <property type="entry name" value="NAT_SF"/>
    <property type="match status" value="1"/>
</dbReference>